<evidence type="ECO:0000313" key="12">
    <source>
        <dbReference type="Proteomes" id="UP001558713"/>
    </source>
</evidence>
<dbReference type="PROSITE" id="PS00973">
    <property type="entry name" value="USP_2"/>
    <property type="match status" value="1"/>
</dbReference>
<feature type="compositionally biased region" description="Basic and acidic residues" evidence="9">
    <location>
        <begin position="591"/>
        <end position="629"/>
    </location>
</feature>
<feature type="region of interest" description="Disordered" evidence="9">
    <location>
        <begin position="589"/>
        <end position="693"/>
    </location>
</feature>
<dbReference type="FunFam" id="3.90.70.10:FF:000116">
    <property type="entry name" value="Ubiquitin carboxyl-terminal hydrolase 20"/>
    <property type="match status" value="1"/>
</dbReference>
<feature type="region of interest" description="Disordered" evidence="9">
    <location>
        <begin position="528"/>
        <end position="571"/>
    </location>
</feature>
<feature type="region of interest" description="Disordered" evidence="9">
    <location>
        <begin position="714"/>
        <end position="733"/>
    </location>
</feature>
<evidence type="ECO:0000256" key="4">
    <source>
        <dbReference type="ARBA" id="ARBA00022786"/>
    </source>
</evidence>
<feature type="compositionally biased region" description="Basic and acidic residues" evidence="9">
    <location>
        <begin position="655"/>
        <end position="670"/>
    </location>
</feature>
<dbReference type="PANTHER" id="PTHR24006:SF746">
    <property type="entry name" value="UBIQUITIN CARBOXYL-TERMINAL HYDROLASE 21"/>
    <property type="match status" value="1"/>
</dbReference>
<keyword evidence="6 8" id="KW-0788">Thiol protease</keyword>
<comment type="caution">
    <text evidence="11">The sequence shown here is derived from an EMBL/GenBank/DDBJ whole genome shotgun (WGS) entry which is preliminary data.</text>
</comment>
<dbReference type="PROSITE" id="PS50235">
    <property type="entry name" value="USP_3"/>
    <property type="match status" value="1"/>
</dbReference>
<comment type="similarity">
    <text evidence="2 8">Belongs to the peptidase C19 family.</text>
</comment>
<evidence type="ECO:0000313" key="11">
    <source>
        <dbReference type="EMBL" id="KAL1192861.1"/>
    </source>
</evidence>
<keyword evidence="12" id="KW-1185">Reference proteome</keyword>
<dbReference type="InterPro" id="IPR038765">
    <property type="entry name" value="Papain-like_cys_pep_sf"/>
</dbReference>
<evidence type="ECO:0000259" key="10">
    <source>
        <dbReference type="PROSITE" id="PS50235"/>
    </source>
</evidence>
<gene>
    <name evidence="11" type="ORF">V5N11_009333</name>
</gene>
<dbReference type="CDD" id="cd02661">
    <property type="entry name" value="Peptidase_C19E"/>
    <property type="match status" value="1"/>
</dbReference>
<evidence type="ECO:0000256" key="2">
    <source>
        <dbReference type="ARBA" id="ARBA00009085"/>
    </source>
</evidence>
<evidence type="ECO:0000256" key="5">
    <source>
        <dbReference type="ARBA" id="ARBA00022801"/>
    </source>
</evidence>
<protein>
    <recommendedName>
        <fullName evidence="8">Ubiquitin carboxyl-terminal hydrolase</fullName>
        <ecNumber evidence="8">3.4.19.12</ecNumber>
    </recommendedName>
</protein>
<feature type="compositionally biased region" description="Pro residues" evidence="9">
    <location>
        <begin position="1"/>
        <end position="11"/>
    </location>
</feature>
<feature type="region of interest" description="Disordered" evidence="9">
    <location>
        <begin position="1"/>
        <end position="30"/>
    </location>
</feature>
<dbReference type="PROSITE" id="PS00972">
    <property type="entry name" value="USP_1"/>
    <property type="match status" value="1"/>
</dbReference>
<dbReference type="GO" id="GO:0006508">
    <property type="term" value="P:proteolysis"/>
    <property type="evidence" value="ECO:0007669"/>
    <property type="project" value="UniProtKB-KW"/>
</dbReference>
<dbReference type="AlphaFoldDB" id="A0ABD0ZFS9"/>
<evidence type="ECO:0000256" key="3">
    <source>
        <dbReference type="ARBA" id="ARBA00022670"/>
    </source>
</evidence>
<organism evidence="11 12">
    <name type="scientific">Cardamine amara subsp. amara</name>
    <dbReference type="NCBI Taxonomy" id="228776"/>
    <lineage>
        <taxon>Eukaryota</taxon>
        <taxon>Viridiplantae</taxon>
        <taxon>Streptophyta</taxon>
        <taxon>Embryophyta</taxon>
        <taxon>Tracheophyta</taxon>
        <taxon>Spermatophyta</taxon>
        <taxon>Magnoliopsida</taxon>
        <taxon>eudicotyledons</taxon>
        <taxon>Gunneridae</taxon>
        <taxon>Pentapetalae</taxon>
        <taxon>rosids</taxon>
        <taxon>malvids</taxon>
        <taxon>Brassicales</taxon>
        <taxon>Brassicaceae</taxon>
        <taxon>Cardamineae</taxon>
        <taxon>Cardamine</taxon>
    </lineage>
</organism>
<accession>A0ABD0ZFS9</accession>
<dbReference type="Pfam" id="PF00443">
    <property type="entry name" value="UCH"/>
    <property type="match status" value="1"/>
</dbReference>
<keyword evidence="3 8" id="KW-0645">Protease</keyword>
<keyword evidence="4 8" id="KW-0833">Ubl conjugation pathway</keyword>
<proteinExistence type="inferred from homology"/>
<dbReference type="Gene3D" id="3.90.70.10">
    <property type="entry name" value="Cysteine proteinases"/>
    <property type="match status" value="1"/>
</dbReference>
<comment type="function">
    <text evidence="7 8">Recognizes and hydrolyzes the peptide bond at the C-terminal Gly of ubiquitin. Involved in the processing of poly-ubiquitin precursors as well as that of ubiquitinated proteins.</text>
</comment>
<feature type="compositionally biased region" description="Basic and acidic residues" evidence="9">
    <location>
        <begin position="543"/>
        <end position="555"/>
    </location>
</feature>
<feature type="compositionally biased region" description="Basic residues" evidence="9">
    <location>
        <begin position="718"/>
        <end position="733"/>
    </location>
</feature>
<dbReference type="EC" id="3.4.19.12" evidence="8"/>
<feature type="compositionally biased region" description="Polar residues" evidence="9">
    <location>
        <begin position="17"/>
        <end position="30"/>
    </location>
</feature>
<evidence type="ECO:0000256" key="8">
    <source>
        <dbReference type="RuleBase" id="RU366025"/>
    </source>
</evidence>
<dbReference type="InterPro" id="IPR001394">
    <property type="entry name" value="Peptidase_C19_UCH"/>
</dbReference>
<comment type="catalytic activity">
    <reaction evidence="1 8">
        <text>Thiol-dependent hydrolysis of ester, thioester, amide, peptide and isopeptide bonds formed by the C-terminal Gly of ubiquitin (a 76-residue protein attached to proteins as an intracellular targeting signal).</text>
        <dbReference type="EC" id="3.4.19.12"/>
    </reaction>
</comment>
<dbReference type="Proteomes" id="UP001558713">
    <property type="component" value="Unassembled WGS sequence"/>
</dbReference>
<name>A0ABD0ZFS9_CARAN</name>
<feature type="domain" description="USP" evidence="10">
    <location>
        <begin position="140"/>
        <end position="446"/>
    </location>
</feature>
<evidence type="ECO:0000256" key="1">
    <source>
        <dbReference type="ARBA" id="ARBA00000707"/>
    </source>
</evidence>
<sequence length="733" mass="82907">MAESSDPPPPNLSSSPKITSPLKTLNESSPTAPIRDLVTHSLALSSPIRSSPVKSLTEIQTLATSTQISPANNNNNNNNLLQLTKNRSDSYLYSRSENRQPKRSISNFDFENDIDSKNESTKPIQFSWSYPKIEPTGVGAGLYNSGNTCFIASVLQCFTHTVPLIESLRSYVYQNPCNCGSEKFCVMQALRDHIELALRSSGHGLNVDGFRDNLNHFSSDFQINHQEDAHEFLQSFLDKLERCCLDPKNMPGSISNQDFNIVDHVFGGRLMSTLRCCSCDSSSDTFEPSLGWSLEIEDVDNLWSALESFTCVEKLEDQFTCDNCKEKVYKEKQLKLDMLPPVATFHLKRFKNDGVTMEKIGMHVQFPLELDLSPYMSTNHDPEVSTKYHLYAFVEHIGNGFTFGHYSSYVRSAPETWHSFDDSKVRRVSEEYVLSQDAYILFYAREGTRWFSSAYEELKVLFEATPLNFSPKSVLESTCRQECASEHNYENVASSSKAYSDLVEGVSIPEVNYSDFRCHEPQEEVFHSVECSSDEESSMVDPLESHEAYESDKSFAETSQQREPNLWPSDNTAMIGEAHVPVLKVQNQDLSPKHKDLSPKSKDLSPKHKDLSPKPKDLSPKRKAGERATHGGAYGPKLKIQKQDSPPKRQGRTFQIERAHLQTKKEEEPRRRKPAASRSHFTSPAADPKDKKYALSYLHRNPTSRSLKLLRVLGSSPIKKKKISKHRRTVGLL</sequence>
<dbReference type="EMBL" id="JBANAX010000807">
    <property type="protein sequence ID" value="KAL1192861.1"/>
    <property type="molecule type" value="Genomic_DNA"/>
</dbReference>
<dbReference type="InterPro" id="IPR050164">
    <property type="entry name" value="Peptidase_C19"/>
</dbReference>
<evidence type="ECO:0000256" key="9">
    <source>
        <dbReference type="SAM" id="MobiDB-lite"/>
    </source>
</evidence>
<dbReference type="GO" id="GO:0004843">
    <property type="term" value="F:cysteine-type deubiquitinase activity"/>
    <property type="evidence" value="ECO:0007669"/>
    <property type="project" value="UniProtKB-UniRule"/>
</dbReference>
<dbReference type="PANTHER" id="PTHR24006">
    <property type="entry name" value="UBIQUITIN CARBOXYL-TERMINAL HYDROLASE"/>
    <property type="match status" value="1"/>
</dbReference>
<dbReference type="InterPro" id="IPR028889">
    <property type="entry name" value="USP"/>
</dbReference>
<evidence type="ECO:0000256" key="6">
    <source>
        <dbReference type="ARBA" id="ARBA00022807"/>
    </source>
</evidence>
<keyword evidence="5 8" id="KW-0378">Hydrolase</keyword>
<feature type="compositionally biased region" description="Polar residues" evidence="9">
    <location>
        <begin position="556"/>
        <end position="571"/>
    </location>
</feature>
<reference evidence="11 12" key="1">
    <citation type="submission" date="2024-04" db="EMBL/GenBank/DDBJ databases">
        <title>Genome assembly C_amara_ONT_v2.</title>
        <authorList>
            <person name="Yant L."/>
            <person name="Moore C."/>
            <person name="Slenker M."/>
        </authorList>
    </citation>
    <scope>NUCLEOTIDE SEQUENCE [LARGE SCALE GENOMIC DNA]</scope>
    <source>
        <tissue evidence="11">Leaf</tissue>
    </source>
</reference>
<dbReference type="InterPro" id="IPR018200">
    <property type="entry name" value="USP_CS"/>
</dbReference>
<evidence type="ECO:0000256" key="7">
    <source>
        <dbReference type="ARBA" id="ARBA00037450"/>
    </source>
</evidence>
<dbReference type="SUPFAM" id="SSF54001">
    <property type="entry name" value="Cysteine proteinases"/>
    <property type="match status" value="1"/>
</dbReference>